<feature type="compositionally biased region" description="Low complexity" evidence="1">
    <location>
        <begin position="7"/>
        <end position="20"/>
    </location>
</feature>
<keyword evidence="3" id="KW-1185">Reference proteome</keyword>
<dbReference type="Proteomes" id="UP000784294">
    <property type="component" value="Unassembled WGS sequence"/>
</dbReference>
<reference evidence="2" key="1">
    <citation type="submission" date="2018-11" db="EMBL/GenBank/DDBJ databases">
        <authorList>
            <consortium name="Pathogen Informatics"/>
        </authorList>
    </citation>
    <scope>NUCLEOTIDE SEQUENCE</scope>
</reference>
<feature type="region of interest" description="Disordered" evidence="1">
    <location>
        <begin position="94"/>
        <end position="130"/>
    </location>
</feature>
<proteinExistence type="predicted"/>
<dbReference type="AlphaFoldDB" id="A0A3S5BSZ3"/>
<protein>
    <submittedName>
        <fullName evidence="2">Uncharacterized protein</fullName>
    </submittedName>
</protein>
<dbReference type="OrthoDB" id="2274644at2759"/>
<evidence type="ECO:0000313" key="2">
    <source>
        <dbReference type="EMBL" id="VEL16943.1"/>
    </source>
</evidence>
<feature type="region of interest" description="Disordered" evidence="1">
    <location>
        <begin position="1"/>
        <end position="20"/>
    </location>
</feature>
<feature type="region of interest" description="Disordered" evidence="1">
    <location>
        <begin position="205"/>
        <end position="240"/>
    </location>
</feature>
<comment type="caution">
    <text evidence="2">The sequence shown here is derived from an EMBL/GenBank/DDBJ whole genome shotgun (WGS) entry which is preliminary data.</text>
</comment>
<feature type="compositionally biased region" description="Basic and acidic residues" evidence="1">
    <location>
        <begin position="30"/>
        <end position="39"/>
    </location>
</feature>
<feature type="region of interest" description="Disordered" evidence="1">
    <location>
        <begin position="30"/>
        <end position="73"/>
    </location>
</feature>
<evidence type="ECO:0000313" key="3">
    <source>
        <dbReference type="Proteomes" id="UP000784294"/>
    </source>
</evidence>
<feature type="compositionally biased region" description="Polar residues" evidence="1">
    <location>
        <begin position="205"/>
        <end position="219"/>
    </location>
</feature>
<gene>
    <name evidence="2" type="ORF">PXEA_LOCUS10383</name>
</gene>
<organism evidence="2 3">
    <name type="scientific">Protopolystoma xenopodis</name>
    <dbReference type="NCBI Taxonomy" id="117903"/>
    <lineage>
        <taxon>Eukaryota</taxon>
        <taxon>Metazoa</taxon>
        <taxon>Spiralia</taxon>
        <taxon>Lophotrochozoa</taxon>
        <taxon>Platyhelminthes</taxon>
        <taxon>Monogenea</taxon>
        <taxon>Polyopisthocotylea</taxon>
        <taxon>Polystomatidea</taxon>
        <taxon>Polystomatidae</taxon>
        <taxon>Protopolystoma</taxon>
    </lineage>
</organism>
<accession>A0A3S5BSZ3</accession>
<dbReference type="EMBL" id="CAAALY010030449">
    <property type="protein sequence ID" value="VEL16943.1"/>
    <property type="molecule type" value="Genomic_DNA"/>
</dbReference>
<feature type="compositionally biased region" description="Basic and acidic residues" evidence="1">
    <location>
        <begin position="49"/>
        <end position="58"/>
    </location>
</feature>
<sequence length="312" mass="33199">MLSQFALPNPTSLSSPLGLSPACHEEKLISNRLSEDPIHMARRASVQSDRTKENREGGRTASTELVPSHLAPSTPSAASLTSICSVSTTLSSLGNSLHHRHCSPKTSTSKITEGHSSETNGEGYGGGQWSSQPGGLCALAPLGPGNPYFNSDLPSPGCPMTSSWRVSTCPASLCPLPLPPPLPSRQIIFPPIFCPPFSSSQLSPLASIQSNQTQRTRQISSKRRTGHSIQSVGGDNEGSFGDGCRGSTTVTHFACGPEELASEGLSGDCYLDSLALTIWQFFLETRQTPITLFRKLQLRNALHMVVSGAFHC</sequence>
<name>A0A3S5BSZ3_9PLAT</name>
<evidence type="ECO:0000256" key="1">
    <source>
        <dbReference type="SAM" id="MobiDB-lite"/>
    </source>
</evidence>